<dbReference type="OrthoDB" id="9973935at2759"/>
<keyword evidence="4" id="KW-0808">Transferase</keyword>
<feature type="non-terminal residue" evidence="10">
    <location>
        <position position="1"/>
    </location>
</feature>
<dbReference type="FunFam" id="3.30.200.20:FF:000549">
    <property type="entry name" value="hydroxylysine kinase"/>
    <property type="match status" value="1"/>
</dbReference>
<dbReference type="HOGENOM" id="CLU_042971_1_0_1"/>
<evidence type="ECO:0000256" key="3">
    <source>
        <dbReference type="ARBA" id="ARBA00022490"/>
    </source>
</evidence>
<comment type="function">
    <text evidence="7">Catalyzes the GTP-dependent phosphorylation of 5-hydroxy-L-lysine.</text>
</comment>
<evidence type="ECO:0000256" key="8">
    <source>
        <dbReference type="ARBA" id="ARBA00038873"/>
    </source>
</evidence>
<dbReference type="GO" id="GO:0047992">
    <property type="term" value="F:hydroxylysine kinase activity"/>
    <property type="evidence" value="ECO:0007669"/>
    <property type="project" value="UniProtKB-EC"/>
</dbReference>
<proteinExistence type="inferred from homology"/>
<dbReference type="AlphaFoldDB" id="N6U1U3"/>
<comment type="catalytic activity">
    <reaction evidence="6">
        <text>(5R)-5-hydroxy-L-lysine + GTP = (5R)-5-phosphooxy-L-lysine + GDP + H(+)</text>
        <dbReference type="Rhea" id="RHEA:19049"/>
        <dbReference type="ChEBI" id="CHEBI:15378"/>
        <dbReference type="ChEBI" id="CHEBI:37565"/>
        <dbReference type="ChEBI" id="CHEBI:57882"/>
        <dbReference type="ChEBI" id="CHEBI:58189"/>
        <dbReference type="ChEBI" id="CHEBI:58357"/>
        <dbReference type="EC" id="2.7.1.81"/>
    </reaction>
</comment>
<keyword evidence="3" id="KW-0963">Cytoplasm</keyword>
<dbReference type="PANTHER" id="PTHR21064:SF1">
    <property type="entry name" value="HYDROXYLYSINE KINASE"/>
    <property type="match status" value="1"/>
</dbReference>
<evidence type="ECO:0000256" key="4">
    <source>
        <dbReference type="ARBA" id="ARBA00022679"/>
    </source>
</evidence>
<comment type="similarity">
    <text evidence="2">Belongs to the aminoglycoside phosphotransferase family.</text>
</comment>
<evidence type="ECO:0000256" key="7">
    <source>
        <dbReference type="ARBA" id="ARBA00037368"/>
    </source>
</evidence>
<evidence type="ECO:0000256" key="6">
    <source>
        <dbReference type="ARBA" id="ARBA00036820"/>
    </source>
</evidence>
<evidence type="ECO:0000313" key="10">
    <source>
        <dbReference type="EMBL" id="ENN74566.1"/>
    </source>
</evidence>
<dbReference type="OMA" id="EFLTRIM"/>
<evidence type="ECO:0000256" key="1">
    <source>
        <dbReference type="ARBA" id="ARBA00004496"/>
    </source>
</evidence>
<dbReference type="GO" id="GO:0005737">
    <property type="term" value="C:cytoplasm"/>
    <property type="evidence" value="ECO:0007669"/>
    <property type="project" value="UniProtKB-SubCell"/>
</dbReference>
<evidence type="ECO:0000256" key="5">
    <source>
        <dbReference type="ARBA" id="ARBA00022777"/>
    </source>
</evidence>
<comment type="subcellular location">
    <subcellularLocation>
        <location evidence="1">Cytoplasm</location>
    </subcellularLocation>
</comment>
<dbReference type="Pfam" id="PF01636">
    <property type="entry name" value="APH"/>
    <property type="match status" value="1"/>
</dbReference>
<dbReference type="Gene3D" id="3.30.200.20">
    <property type="entry name" value="Phosphorylase Kinase, domain 1"/>
    <property type="match status" value="1"/>
</dbReference>
<dbReference type="PANTHER" id="PTHR21064">
    <property type="entry name" value="AMINOGLYCOSIDE PHOSPHOTRANSFERASE DOMAIN-CONTAINING PROTEIN-RELATED"/>
    <property type="match status" value="1"/>
</dbReference>
<dbReference type="InterPro" id="IPR011009">
    <property type="entry name" value="Kinase-like_dom_sf"/>
</dbReference>
<sequence length="313" mass="35201">MAENHQFYKPKIDSETAKQVVFELYGLKVVKISELDGYDDKNFHVIVDEDICDNKSIGKVLKGGYVFKVVNSLESQNEKLFEAQTELMLFLNKHNIKCPGPIETKNHKSFDTVLLPSGKHIARLLEFIPGDVLFKLPNPKADIFYQVGLLTAELDKVLQDFKHPAYYKHPQWCLGASPDILHYLNAVEEKHQALVKTVIAEFSSRVLTIENSFSKGLIHGDVNEQNLIISTTNNSPVVEAIIDFGDTHHCCYLYELALAMTYMIFLANNIDVGGYVLGGYASIKEVKLEDIKLLKANMCDGKALPIFGSGRKF</sequence>
<protein>
    <recommendedName>
        <fullName evidence="9">Hydroxylysine kinase</fullName>
        <ecNumber evidence="8">2.7.1.81</ecNumber>
    </recommendedName>
</protein>
<dbReference type="InterPro" id="IPR050249">
    <property type="entry name" value="Pseudomonas-type_ThrB"/>
</dbReference>
<gene>
    <name evidence="10" type="ORF">YQE_08888</name>
</gene>
<dbReference type="SUPFAM" id="SSF56112">
    <property type="entry name" value="Protein kinase-like (PK-like)"/>
    <property type="match status" value="1"/>
</dbReference>
<organism evidence="10">
    <name type="scientific">Dendroctonus ponderosae</name>
    <name type="common">Mountain pine beetle</name>
    <dbReference type="NCBI Taxonomy" id="77166"/>
    <lineage>
        <taxon>Eukaryota</taxon>
        <taxon>Metazoa</taxon>
        <taxon>Ecdysozoa</taxon>
        <taxon>Arthropoda</taxon>
        <taxon>Hexapoda</taxon>
        <taxon>Insecta</taxon>
        <taxon>Pterygota</taxon>
        <taxon>Neoptera</taxon>
        <taxon>Endopterygota</taxon>
        <taxon>Coleoptera</taxon>
        <taxon>Polyphaga</taxon>
        <taxon>Cucujiformia</taxon>
        <taxon>Curculionidae</taxon>
        <taxon>Scolytinae</taxon>
        <taxon>Dendroctonus</taxon>
    </lineage>
</organism>
<evidence type="ECO:0000256" key="2">
    <source>
        <dbReference type="ARBA" id="ARBA00006219"/>
    </source>
</evidence>
<reference evidence="10" key="1">
    <citation type="journal article" date="2013" name="Genome Biol.">
        <title>Draft genome of the mountain pine beetle, Dendroctonus ponderosae Hopkins, a major forest pest.</title>
        <authorList>
            <person name="Keeling C.I."/>
            <person name="Yuen M.M."/>
            <person name="Liao N.Y."/>
            <person name="Docking T.R."/>
            <person name="Chan S.K."/>
            <person name="Taylor G.A."/>
            <person name="Palmquist D.L."/>
            <person name="Jackman S.D."/>
            <person name="Nguyen A."/>
            <person name="Li M."/>
            <person name="Henderson H."/>
            <person name="Janes J.K."/>
            <person name="Zhao Y."/>
            <person name="Pandoh P."/>
            <person name="Moore R."/>
            <person name="Sperling F.A."/>
            <person name="Huber D.P."/>
            <person name="Birol I."/>
            <person name="Jones S.J."/>
            <person name="Bohlmann J."/>
        </authorList>
    </citation>
    <scope>NUCLEOTIDE SEQUENCE</scope>
</reference>
<accession>N6U1U3</accession>
<evidence type="ECO:0000256" key="9">
    <source>
        <dbReference type="ARBA" id="ARBA00040505"/>
    </source>
</evidence>
<dbReference type="InterPro" id="IPR002575">
    <property type="entry name" value="Aminoglycoside_PTrfase"/>
</dbReference>
<dbReference type="EMBL" id="KB741039">
    <property type="protein sequence ID" value="ENN74566.1"/>
    <property type="molecule type" value="Genomic_DNA"/>
</dbReference>
<name>N6U1U3_DENPD</name>
<dbReference type="Gene3D" id="3.90.1200.10">
    <property type="match status" value="1"/>
</dbReference>
<keyword evidence="5" id="KW-0418">Kinase</keyword>
<dbReference type="EC" id="2.7.1.81" evidence="8"/>